<name>A0A7J7KUA2_9MAGN</name>
<evidence type="ECO:0000313" key="1">
    <source>
        <dbReference type="EMBL" id="KAF6133931.1"/>
    </source>
</evidence>
<comment type="caution">
    <text evidence="1">The sequence shown here is derived from an EMBL/GenBank/DDBJ whole genome shotgun (WGS) entry which is preliminary data.</text>
</comment>
<sequence length="83" mass="9132">IYDAWMVADVCDKIVEALCSKSKNQHFKADFKISFYPRKSNASSSKVVAPKEFESGLNEEIASTAIAMIDAGKYEVVPEALSI</sequence>
<dbReference type="Proteomes" id="UP000541444">
    <property type="component" value="Unassembled WGS sequence"/>
</dbReference>
<organism evidence="1 2">
    <name type="scientific">Kingdonia uniflora</name>
    <dbReference type="NCBI Taxonomy" id="39325"/>
    <lineage>
        <taxon>Eukaryota</taxon>
        <taxon>Viridiplantae</taxon>
        <taxon>Streptophyta</taxon>
        <taxon>Embryophyta</taxon>
        <taxon>Tracheophyta</taxon>
        <taxon>Spermatophyta</taxon>
        <taxon>Magnoliopsida</taxon>
        <taxon>Ranunculales</taxon>
        <taxon>Circaeasteraceae</taxon>
        <taxon>Kingdonia</taxon>
    </lineage>
</organism>
<feature type="non-terminal residue" evidence="1">
    <location>
        <position position="1"/>
    </location>
</feature>
<proteinExistence type="predicted"/>
<dbReference type="AlphaFoldDB" id="A0A7J7KUA2"/>
<reference evidence="1 2" key="1">
    <citation type="journal article" date="2020" name="IScience">
        <title>Genome Sequencing of the Endangered Kingdonia uniflora (Circaeasteraceae, Ranunculales) Reveals Potential Mechanisms of Evolutionary Specialization.</title>
        <authorList>
            <person name="Sun Y."/>
            <person name="Deng T."/>
            <person name="Zhang A."/>
            <person name="Moore M.J."/>
            <person name="Landis J.B."/>
            <person name="Lin N."/>
            <person name="Zhang H."/>
            <person name="Zhang X."/>
            <person name="Huang J."/>
            <person name="Zhang X."/>
            <person name="Sun H."/>
            <person name="Wang H."/>
        </authorList>
    </citation>
    <scope>NUCLEOTIDE SEQUENCE [LARGE SCALE GENOMIC DNA]</scope>
    <source>
        <strain evidence="1">TB1705</strain>
        <tissue evidence="1">Leaf</tissue>
    </source>
</reference>
<evidence type="ECO:0000313" key="2">
    <source>
        <dbReference type="Proteomes" id="UP000541444"/>
    </source>
</evidence>
<accession>A0A7J7KUA2</accession>
<dbReference type="EMBL" id="JACGCM010002894">
    <property type="protein sequence ID" value="KAF6133931.1"/>
    <property type="molecule type" value="Genomic_DNA"/>
</dbReference>
<keyword evidence="2" id="KW-1185">Reference proteome</keyword>
<gene>
    <name evidence="1" type="ORF">GIB67_040695</name>
</gene>
<protein>
    <submittedName>
        <fullName evidence="1">Uncharacterized protein</fullName>
    </submittedName>
</protein>
<dbReference type="OrthoDB" id="2445133at2759"/>